<name>A0A821PRH4_9BILA</name>
<proteinExistence type="predicted"/>
<dbReference type="Proteomes" id="UP000663873">
    <property type="component" value="Unassembled WGS sequence"/>
</dbReference>
<gene>
    <name evidence="1" type="ORF">UJA718_LOCUS41667</name>
</gene>
<reference evidence="1" key="1">
    <citation type="submission" date="2021-02" db="EMBL/GenBank/DDBJ databases">
        <authorList>
            <person name="Nowell W R."/>
        </authorList>
    </citation>
    <scope>NUCLEOTIDE SEQUENCE</scope>
</reference>
<dbReference type="EMBL" id="CAJOBP010050296">
    <property type="protein sequence ID" value="CAF4809685.1"/>
    <property type="molecule type" value="Genomic_DNA"/>
</dbReference>
<accession>A0A821PRH4</accession>
<dbReference type="AlphaFoldDB" id="A0A821PRH4"/>
<evidence type="ECO:0000313" key="1">
    <source>
        <dbReference type="EMBL" id="CAF4809685.1"/>
    </source>
</evidence>
<comment type="caution">
    <text evidence="1">The sequence shown here is derived from an EMBL/GenBank/DDBJ whole genome shotgun (WGS) entry which is preliminary data.</text>
</comment>
<organism evidence="1 2">
    <name type="scientific">Rotaria socialis</name>
    <dbReference type="NCBI Taxonomy" id="392032"/>
    <lineage>
        <taxon>Eukaryota</taxon>
        <taxon>Metazoa</taxon>
        <taxon>Spiralia</taxon>
        <taxon>Gnathifera</taxon>
        <taxon>Rotifera</taxon>
        <taxon>Eurotatoria</taxon>
        <taxon>Bdelloidea</taxon>
        <taxon>Philodinida</taxon>
        <taxon>Philodinidae</taxon>
        <taxon>Rotaria</taxon>
    </lineage>
</organism>
<keyword evidence="2" id="KW-1185">Reference proteome</keyword>
<protein>
    <submittedName>
        <fullName evidence="1">Uncharacterized protein</fullName>
    </submittedName>
</protein>
<sequence>MVELASGVGIVSPFRTLVFDGCELLSTTTKKEGKCFARKTLEFGLSDEEIQCLSNGLDYGLIPKRVDKLMIASNIEQFYHRVTDITQHH</sequence>
<evidence type="ECO:0000313" key="2">
    <source>
        <dbReference type="Proteomes" id="UP000663873"/>
    </source>
</evidence>